<dbReference type="PANTHER" id="PTHR33776:SF4">
    <property type="entry name" value="ENDONUCLEASE_EXONUCLEASE_PHOSPHATASE DOMAIN-CONTAINING PROTEIN"/>
    <property type="match status" value="1"/>
</dbReference>
<evidence type="ECO:0000313" key="2">
    <source>
        <dbReference type="Proteomes" id="UP000037510"/>
    </source>
</evidence>
<dbReference type="Gene3D" id="3.60.10.10">
    <property type="entry name" value="Endonuclease/exonuclease/phosphatase"/>
    <property type="match status" value="1"/>
</dbReference>
<protein>
    <submittedName>
        <fullName evidence="1">Putative tick transposon</fullName>
    </submittedName>
</protein>
<reference evidence="1 2" key="1">
    <citation type="journal article" date="2015" name="Genome Biol. Evol.">
        <title>The genome of winter moth (Operophtera brumata) provides a genomic perspective on sexual dimorphism and phenology.</title>
        <authorList>
            <person name="Derks M.F."/>
            <person name="Smit S."/>
            <person name="Salis L."/>
            <person name="Schijlen E."/>
            <person name="Bossers A."/>
            <person name="Mateman C."/>
            <person name="Pijl A.S."/>
            <person name="de Ridder D."/>
            <person name="Groenen M.A."/>
            <person name="Visser M.E."/>
            <person name="Megens H.J."/>
        </authorList>
    </citation>
    <scope>NUCLEOTIDE SEQUENCE [LARGE SCALE GENOMIC DNA]</scope>
    <source>
        <strain evidence="1">WM2013NL</strain>
        <tissue evidence="1">Head and thorax</tissue>
    </source>
</reference>
<name>A0A0L7LFE9_OPEBR</name>
<proteinExistence type="predicted"/>
<dbReference type="Proteomes" id="UP000037510">
    <property type="component" value="Unassembled WGS sequence"/>
</dbReference>
<dbReference type="SUPFAM" id="SSF56219">
    <property type="entry name" value="DNase I-like"/>
    <property type="match status" value="1"/>
</dbReference>
<dbReference type="EMBL" id="JTDY01001350">
    <property type="protein sequence ID" value="KOB74109.1"/>
    <property type="molecule type" value="Genomic_DNA"/>
</dbReference>
<dbReference type="PANTHER" id="PTHR33776">
    <property type="entry name" value="ENDO/EXONUCLEASE/PHOSPHATASE DOMAIN-CONTAINING PROTEIN"/>
    <property type="match status" value="1"/>
</dbReference>
<gene>
    <name evidence="1" type="ORF">OBRU01_01866</name>
</gene>
<sequence length="321" mass="35917">MNWDVIVLSECWLPSSKFIPDLDGFNYIHTTANRTQNEGVVIYYNKFLDISYEEPRVSDANCILLKINSDTCVLGIYRPPSETNTTNFVNSLDMLLTKLRKFRNTILCGDVNIDIIEATKDKRSFEYLNILASHSLLPAHDLPTHGLTCLDHMMLKTKLDATCFVVESSITDHECVALTLVTLTKFEYSNKPSSSAKGSSINEINHYFANIGKKLAETLDNTNLNSEPNLLPNGETPPCKSFILLPTDELEVNNLIMGLKNRCAVGVDQISGTIIKRYIHFLTKPITHICNLAFSSGEFPNAFKIALIKPIHKGGIVEMTQ</sequence>
<organism evidence="1 2">
    <name type="scientific">Operophtera brumata</name>
    <name type="common">Winter moth</name>
    <name type="synonym">Phalaena brumata</name>
    <dbReference type="NCBI Taxonomy" id="104452"/>
    <lineage>
        <taxon>Eukaryota</taxon>
        <taxon>Metazoa</taxon>
        <taxon>Ecdysozoa</taxon>
        <taxon>Arthropoda</taxon>
        <taxon>Hexapoda</taxon>
        <taxon>Insecta</taxon>
        <taxon>Pterygota</taxon>
        <taxon>Neoptera</taxon>
        <taxon>Endopterygota</taxon>
        <taxon>Lepidoptera</taxon>
        <taxon>Glossata</taxon>
        <taxon>Ditrysia</taxon>
        <taxon>Geometroidea</taxon>
        <taxon>Geometridae</taxon>
        <taxon>Larentiinae</taxon>
        <taxon>Operophtera</taxon>
    </lineage>
</organism>
<evidence type="ECO:0000313" key="1">
    <source>
        <dbReference type="EMBL" id="KOB74109.1"/>
    </source>
</evidence>
<dbReference type="STRING" id="104452.A0A0L7LFE9"/>
<keyword evidence="2" id="KW-1185">Reference proteome</keyword>
<accession>A0A0L7LFE9</accession>
<comment type="caution">
    <text evidence="1">The sequence shown here is derived from an EMBL/GenBank/DDBJ whole genome shotgun (WGS) entry which is preliminary data.</text>
</comment>
<dbReference type="InterPro" id="IPR036691">
    <property type="entry name" value="Endo/exonu/phosph_ase_sf"/>
</dbReference>
<dbReference type="AlphaFoldDB" id="A0A0L7LFE9"/>